<feature type="transmembrane region" description="Helical" evidence="1">
    <location>
        <begin position="289"/>
        <end position="317"/>
    </location>
</feature>
<proteinExistence type="predicted"/>
<feature type="transmembrane region" description="Helical" evidence="1">
    <location>
        <begin position="175"/>
        <end position="199"/>
    </location>
</feature>
<evidence type="ECO:0000256" key="1">
    <source>
        <dbReference type="SAM" id="Phobius"/>
    </source>
</evidence>
<dbReference type="RefSeq" id="WP_092889808.1">
    <property type="nucleotide sequence ID" value="NZ_FOOQ01000001.1"/>
</dbReference>
<name>A0A1I2NQG5_9EURY</name>
<feature type="transmembrane region" description="Helical" evidence="1">
    <location>
        <begin position="257"/>
        <end position="277"/>
    </location>
</feature>
<evidence type="ECO:0000313" key="3">
    <source>
        <dbReference type="Proteomes" id="UP000198876"/>
    </source>
</evidence>
<dbReference type="InterPro" id="IPR055966">
    <property type="entry name" value="DUF7544"/>
</dbReference>
<evidence type="ECO:0000313" key="2">
    <source>
        <dbReference type="EMBL" id="SFG03521.1"/>
    </source>
</evidence>
<feature type="transmembrane region" description="Helical" evidence="1">
    <location>
        <begin position="91"/>
        <end position="122"/>
    </location>
</feature>
<dbReference type="Pfam" id="PF24400">
    <property type="entry name" value="DUF7544"/>
    <property type="match status" value="1"/>
</dbReference>
<gene>
    <name evidence="2" type="ORF">SAMN04488063_1209</name>
</gene>
<keyword evidence="3" id="KW-1185">Reference proteome</keyword>
<evidence type="ECO:0008006" key="4">
    <source>
        <dbReference type="Google" id="ProtNLM"/>
    </source>
</evidence>
<dbReference type="Proteomes" id="UP000198876">
    <property type="component" value="Unassembled WGS sequence"/>
</dbReference>
<reference evidence="3" key="1">
    <citation type="submission" date="2016-10" db="EMBL/GenBank/DDBJ databases">
        <authorList>
            <person name="Varghese N."/>
            <person name="Submissions S."/>
        </authorList>
    </citation>
    <scope>NUCLEOTIDE SEQUENCE [LARGE SCALE GENOMIC DNA]</scope>
    <source>
        <strain evidence="3">CGMCC 1.7739</strain>
    </source>
</reference>
<organism evidence="2 3">
    <name type="scientific">Halopelagius inordinatus</name>
    <dbReference type="NCBI Taxonomy" id="553467"/>
    <lineage>
        <taxon>Archaea</taxon>
        <taxon>Methanobacteriati</taxon>
        <taxon>Methanobacteriota</taxon>
        <taxon>Stenosarchaea group</taxon>
        <taxon>Halobacteria</taxon>
        <taxon>Halobacteriales</taxon>
        <taxon>Haloferacaceae</taxon>
    </lineage>
</organism>
<keyword evidence="1" id="KW-0812">Transmembrane</keyword>
<protein>
    <recommendedName>
        <fullName evidence="4">Membrane domain of glycerophosphoryl diester phosphodiesterase</fullName>
    </recommendedName>
</protein>
<feature type="transmembrane region" description="Helical" evidence="1">
    <location>
        <begin position="233"/>
        <end position="251"/>
    </location>
</feature>
<feature type="transmembrane region" description="Helical" evidence="1">
    <location>
        <begin position="143"/>
        <end position="169"/>
    </location>
</feature>
<accession>A0A1I2NQG5</accession>
<dbReference type="AlphaFoldDB" id="A0A1I2NQG5"/>
<dbReference type="OrthoDB" id="137652at2157"/>
<dbReference type="EMBL" id="FOOQ01000001">
    <property type="protein sequence ID" value="SFG03521.1"/>
    <property type="molecule type" value="Genomic_DNA"/>
</dbReference>
<keyword evidence="1" id="KW-0472">Membrane</keyword>
<sequence length="355" mass="36458">MSWNAVDALSDARTATESLLLPFDARTWAKLALVVFFVGTGTNASVTTNGSGSASSGTGGSGVPFGSDVDLGAFSPNEVLSALGGVSALRIAAGIALIFALLFVLHSFLAAVFEFVFVVGVADRDVRIRGPFRSHLGDGARLFAFRLLLGVAAFSLFAVPVAAALLGAVSLGPELFLVVIPVFLVGVVVALLVALVLGLTRDFVVPAMLVEDCGVLAGWRRVLPTMRAEWEEFALYVVVRFGLGILVGAVMAVALALVALVVAVPFVLLGGALFLAFSPLSGALSVGSVLLGAVVFLYVVALAVAGLFVSVPVAVYFRYYSLLLLAGVDSGLDVVGRPDEPTDDARDAGAGDAAV</sequence>
<dbReference type="STRING" id="553467.SAMN04488063_1209"/>
<keyword evidence="1" id="KW-1133">Transmembrane helix</keyword>